<sequence>MKSKTIAFLLSTSLGVVPVEALAHDPIALTSTGGKIVHGHTYGPAVKYDNVVIRGAQVFSGCHEQLTSADVLVTDNRIAEIGPDLEAPEDAFEIKADGHTLIPGLIDAHWHGVYAEATIPQILTTGEGYWNLVAARAQENALYRGFTTVREAAGPMFDIARATDEGLIVGPRIFPSGPAISQTSGHMDFRFTYDVPATPDKLHSLELNNGFYIADGVPEVIKRVRENLMQGATQIKLMAGGGVTSSYDPIHTIQYSDAELEAAVEAAENWGTYVLTHAISDEAVIHSLDAGVKSIEHGHMATRETLERIRDEEAWLSMQPFLDDEDAPTLNEAQSAKYNAVVVGTDFVYRTARELGVKIAFGTDTLFSSDLAMRQGAQLAKLQRWFTPFEALKMATCDNAELLKLSGPLTPYPDGPLGVIEEGAYADLIIVKGNPLEDLDLVGDPEGNFDLIMKDGVIYKNQIDR</sequence>
<dbReference type="PANTHER" id="PTHR43135">
    <property type="entry name" value="ALPHA-D-RIBOSE 1-METHYLPHOSPHONATE 5-TRIPHOSPHATE DIPHOSPHATASE"/>
    <property type="match status" value="1"/>
</dbReference>
<name>A0A1H7E1K5_9RHOB</name>
<dbReference type="Gene3D" id="3.20.20.140">
    <property type="entry name" value="Metal-dependent hydrolases"/>
    <property type="match status" value="1"/>
</dbReference>
<feature type="signal peptide" evidence="1">
    <location>
        <begin position="1"/>
        <end position="23"/>
    </location>
</feature>
<dbReference type="AlphaFoldDB" id="A0A1H7E1K5"/>
<evidence type="ECO:0000259" key="2">
    <source>
        <dbReference type="Pfam" id="PF01979"/>
    </source>
</evidence>
<dbReference type="InterPro" id="IPR032466">
    <property type="entry name" value="Metal_Hydrolase"/>
</dbReference>
<keyword evidence="1" id="KW-0732">Signal</keyword>
<dbReference type="OrthoDB" id="9765769at2"/>
<dbReference type="InterPro" id="IPR011059">
    <property type="entry name" value="Metal-dep_hydrolase_composite"/>
</dbReference>
<dbReference type="InterPro" id="IPR051781">
    <property type="entry name" value="Metallo-dep_Hydrolase"/>
</dbReference>
<dbReference type="EMBL" id="FNYD01000020">
    <property type="protein sequence ID" value="SEK07584.1"/>
    <property type="molecule type" value="Genomic_DNA"/>
</dbReference>
<dbReference type="Gene3D" id="2.30.40.10">
    <property type="entry name" value="Urease, subunit C, domain 1"/>
    <property type="match status" value="1"/>
</dbReference>
<evidence type="ECO:0000313" key="3">
    <source>
        <dbReference type="EMBL" id="SEK07584.1"/>
    </source>
</evidence>
<dbReference type="InterPro" id="IPR006680">
    <property type="entry name" value="Amidohydro-rel"/>
</dbReference>
<dbReference type="STRING" id="1227549.SAMN05444007_1207"/>
<dbReference type="Proteomes" id="UP000199379">
    <property type="component" value="Unassembled WGS sequence"/>
</dbReference>
<reference evidence="3 4" key="1">
    <citation type="submission" date="2016-10" db="EMBL/GenBank/DDBJ databases">
        <authorList>
            <person name="de Groot N.N."/>
        </authorList>
    </citation>
    <scope>NUCLEOTIDE SEQUENCE [LARGE SCALE GENOMIC DNA]</scope>
    <source>
        <strain evidence="3 4">DSM 29340</strain>
    </source>
</reference>
<gene>
    <name evidence="3" type="ORF">SAMN05444007_1207</name>
</gene>
<keyword evidence="4" id="KW-1185">Reference proteome</keyword>
<dbReference type="PANTHER" id="PTHR43135:SF3">
    <property type="entry name" value="ALPHA-D-RIBOSE 1-METHYLPHOSPHONATE 5-TRIPHOSPHATE DIPHOSPHATASE"/>
    <property type="match status" value="1"/>
</dbReference>
<dbReference type="GO" id="GO:0016810">
    <property type="term" value="F:hydrolase activity, acting on carbon-nitrogen (but not peptide) bonds"/>
    <property type="evidence" value="ECO:0007669"/>
    <property type="project" value="InterPro"/>
</dbReference>
<dbReference type="InterPro" id="IPR057744">
    <property type="entry name" value="OTAase-like"/>
</dbReference>
<dbReference type="SUPFAM" id="SSF51338">
    <property type="entry name" value="Composite domain of metallo-dependent hydrolases"/>
    <property type="match status" value="1"/>
</dbReference>
<dbReference type="RefSeq" id="WP_092371475.1">
    <property type="nucleotide sequence ID" value="NZ_BMGV01000019.1"/>
</dbReference>
<dbReference type="CDD" id="cd01299">
    <property type="entry name" value="Met_dep_hydrolase_A"/>
    <property type="match status" value="1"/>
</dbReference>
<evidence type="ECO:0000256" key="1">
    <source>
        <dbReference type="SAM" id="SignalP"/>
    </source>
</evidence>
<evidence type="ECO:0000313" key="4">
    <source>
        <dbReference type="Proteomes" id="UP000199379"/>
    </source>
</evidence>
<dbReference type="Pfam" id="PF01979">
    <property type="entry name" value="Amidohydro_1"/>
    <property type="match status" value="1"/>
</dbReference>
<feature type="domain" description="Amidohydrolase-related" evidence="2">
    <location>
        <begin position="100"/>
        <end position="457"/>
    </location>
</feature>
<accession>A0A1H7E1K5</accession>
<protein>
    <submittedName>
        <fullName evidence="3">Imidazolonepropionase</fullName>
    </submittedName>
</protein>
<proteinExistence type="predicted"/>
<feature type="chain" id="PRO_5011525283" evidence="1">
    <location>
        <begin position="24"/>
        <end position="465"/>
    </location>
</feature>
<organism evidence="3 4">
    <name type="scientific">Cribrihabitans marinus</name>
    <dbReference type="NCBI Taxonomy" id="1227549"/>
    <lineage>
        <taxon>Bacteria</taxon>
        <taxon>Pseudomonadati</taxon>
        <taxon>Pseudomonadota</taxon>
        <taxon>Alphaproteobacteria</taxon>
        <taxon>Rhodobacterales</taxon>
        <taxon>Paracoccaceae</taxon>
        <taxon>Cribrihabitans</taxon>
    </lineage>
</organism>
<dbReference type="SUPFAM" id="SSF51556">
    <property type="entry name" value="Metallo-dependent hydrolases"/>
    <property type="match status" value="1"/>
</dbReference>